<reference evidence="1" key="1">
    <citation type="submission" date="2002-05" db="EMBL/GenBank/DDBJ databases">
        <authorList>
            <person name="Stapleton M."/>
            <person name="Brokstein P."/>
            <person name="Hong L."/>
            <person name="Agbayani A."/>
            <person name="Carlson J."/>
            <person name="Champe M."/>
            <person name="Chavez C."/>
            <person name="Dorsett V."/>
            <person name="Dresnek D."/>
            <person name="Farfan D."/>
            <person name="Frise E."/>
            <person name="George R."/>
            <person name="Gonzalez M."/>
            <person name="Guarin H."/>
            <person name="Kronmiller B."/>
            <person name="Li P."/>
            <person name="Liao G."/>
            <person name="Miranda A."/>
            <person name="Mungall C.J."/>
            <person name="Nunoo J."/>
            <person name="Pacleb J."/>
            <person name="Paragas V."/>
            <person name="Park S."/>
            <person name="Patel S."/>
            <person name="Phouanenavong S."/>
            <person name="Wan K."/>
            <person name="Yu C."/>
            <person name="Lewis S.E."/>
            <person name="Rubin G.M."/>
            <person name="Celniker S."/>
        </authorList>
    </citation>
    <scope>NUCLEOTIDE SEQUENCE</scope>
    <source>
        <strain evidence="1">Berkeley</strain>
    </source>
</reference>
<evidence type="ECO:0000313" key="1">
    <source>
        <dbReference type="EMBL" id="AAM29544.1"/>
    </source>
</evidence>
<name>Q8MYW7_DROME</name>
<dbReference type="VEuPathDB" id="VectorBase:FBgn0085224"/>
<sequence length="167" mass="19200">MEPLEPDVITTQAKELSAVERQKLDEQNKRGLVPEYKANKLEIDAQRTGIYSTSEMRLVSLRTATGQRVSSRSCWTRRSSTRNEHFSKWDAVWATWYSRCWKNKPAKRDVSAIADSSSTRAISHREQWNSCAPILCTIPARYLPFSVISQRNRCMTTSLPAAWTFAR</sequence>
<gene>
    <name evidence="1" type="ORF">CG4989</name>
</gene>
<dbReference type="ExpressionAtlas" id="Q8MYW7">
    <property type="expression patterns" value="baseline and differential"/>
</dbReference>
<dbReference type="AlphaFoldDB" id="Q8MYW7"/>
<dbReference type="EMBL" id="AY113539">
    <property type="protein sequence ID" value="AAM29544.1"/>
    <property type="molecule type" value="mRNA"/>
</dbReference>
<organism evidence="1">
    <name type="scientific">Drosophila melanogaster</name>
    <name type="common">Fruit fly</name>
    <dbReference type="NCBI Taxonomy" id="7227"/>
    <lineage>
        <taxon>Eukaryota</taxon>
        <taxon>Metazoa</taxon>
        <taxon>Ecdysozoa</taxon>
        <taxon>Arthropoda</taxon>
        <taxon>Hexapoda</taxon>
        <taxon>Insecta</taxon>
        <taxon>Pterygota</taxon>
        <taxon>Neoptera</taxon>
        <taxon>Endopterygota</taxon>
        <taxon>Diptera</taxon>
        <taxon>Brachycera</taxon>
        <taxon>Muscomorpha</taxon>
        <taxon>Ephydroidea</taxon>
        <taxon>Drosophilidae</taxon>
        <taxon>Drosophila</taxon>
        <taxon>Sophophora</taxon>
    </lineage>
</organism>
<accession>Q8MYW7</accession>
<proteinExistence type="evidence at transcript level"/>
<protein>
    <submittedName>
        <fullName evidence="1">RE61396p</fullName>
    </submittedName>
</protein>
<dbReference type="OrthoDB" id="417697at2759"/>